<keyword evidence="1" id="KW-0561">Oxygen transport</keyword>
<organism evidence="3 4">
    <name type="scientific">Aphanomyces euteiches</name>
    <dbReference type="NCBI Taxonomy" id="100861"/>
    <lineage>
        <taxon>Eukaryota</taxon>
        <taxon>Sar</taxon>
        <taxon>Stramenopiles</taxon>
        <taxon>Oomycota</taxon>
        <taxon>Saprolegniomycetes</taxon>
        <taxon>Saprolegniales</taxon>
        <taxon>Verrucalvaceae</taxon>
        <taxon>Aphanomyces</taxon>
    </lineage>
</organism>
<dbReference type="PANTHER" id="PTHR43396">
    <property type="entry name" value="FLAVOHEMOPROTEIN"/>
    <property type="match status" value="1"/>
</dbReference>
<keyword evidence="1" id="KW-0813">Transport</keyword>
<evidence type="ECO:0000313" key="4">
    <source>
        <dbReference type="Proteomes" id="UP000481153"/>
    </source>
</evidence>
<dbReference type="EMBL" id="VJMJ01000079">
    <property type="protein sequence ID" value="KAF0737942.1"/>
    <property type="molecule type" value="Genomic_DNA"/>
</dbReference>
<keyword evidence="1" id="KW-0408">Iron</keyword>
<accession>A0A6G0XCV5</accession>
<keyword evidence="1" id="KW-0479">Metal-binding</keyword>
<dbReference type="GO" id="GO:0046210">
    <property type="term" value="P:nitric oxide catabolic process"/>
    <property type="evidence" value="ECO:0007669"/>
    <property type="project" value="TreeGrafter"/>
</dbReference>
<dbReference type="Proteomes" id="UP000481153">
    <property type="component" value="Unassembled WGS sequence"/>
</dbReference>
<evidence type="ECO:0000256" key="1">
    <source>
        <dbReference type="RuleBase" id="RU000356"/>
    </source>
</evidence>
<dbReference type="VEuPathDB" id="FungiDB:AeMF1_021101"/>
<keyword evidence="4" id="KW-1185">Reference proteome</keyword>
<dbReference type="InterPro" id="IPR000971">
    <property type="entry name" value="Globin"/>
</dbReference>
<dbReference type="GO" id="GO:0071949">
    <property type="term" value="F:FAD binding"/>
    <property type="evidence" value="ECO:0007669"/>
    <property type="project" value="TreeGrafter"/>
</dbReference>
<dbReference type="Gene3D" id="1.10.490.10">
    <property type="entry name" value="Globins"/>
    <property type="match status" value="1"/>
</dbReference>
<dbReference type="Pfam" id="PF00042">
    <property type="entry name" value="Globin"/>
    <property type="match status" value="1"/>
</dbReference>
<dbReference type="InterPro" id="IPR012292">
    <property type="entry name" value="Globin/Proto"/>
</dbReference>
<dbReference type="GO" id="GO:0020037">
    <property type="term" value="F:heme binding"/>
    <property type="evidence" value="ECO:0007669"/>
    <property type="project" value="InterPro"/>
</dbReference>
<keyword evidence="1" id="KW-0349">Heme</keyword>
<evidence type="ECO:0000313" key="3">
    <source>
        <dbReference type="EMBL" id="KAF0737942.1"/>
    </source>
</evidence>
<dbReference type="InterPro" id="IPR009050">
    <property type="entry name" value="Globin-like_sf"/>
</dbReference>
<comment type="caution">
    <text evidence="3">The sequence shown here is derived from an EMBL/GenBank/DDBJ whole genome shotgun (WGS) entry which is preliminary data.</text>
</comment>
<gene>
    <name evidence="3" type="ORF">Ae201684_005938</name>
</gene>
<dbReference type="PANTHER" id="PTHR43396:SF6">
    <property type="entry name" value="ABL201WP"/>
    <property type="match status" value="1"/>
</dbReference>
<sequence>MGITYSVRALRVEPNGELVLHRRYKAYLKKHCPEFAHVRCHITQEVRELVASNWKAIIQGATPAMKTKGKIQPLVYFYDLFYNTLFVSAPETKPLFKKSIIVQGKALTAIIEAIVNAPSVATVIGSVVGLAYRHNKYGVKIRYYNVIGCILLHTIKDCTGDEAWTPTLEHAWLTVYAFMLTAMASVLLHGNVDPSEEELSLAKQGRYMQRLTMRGGIKVKPVARIETALFDSVPPTQCPAKDAWTDEG</sequence>
<dbReference type="PROSITE" id="PS01033">
    <property type="entry name" value="GLOBIN"/>
    <property type="match status" value="1"/>
</dbReference>
<reference evidence="3 4" key="1">
    <citation type="submission" date="2019-07" db="EMBL/GenBank/DDBJ databases">
        <title>Genomics analysis of Aphanomyces spp. identifies a new class of oomycete effector associated with host adaptation.</title>
        <authorList>
            <person name="Gaulin E."/>
        </authorList>
    </citation>
    <scope>NUCLEOTIDE SEQUENCE [LARGE SCALE GENOMIC DNA]</scope>
    <source>
        <strain evidence="3 4">ATCC 201684</strain>
    </source>
</reference>
<dbReference type="GO" id="GO:0019825">
    <property type="term" value="F:oxygen binding"/>
    <property type="evidence" value="ECO:0007669"/>
    <property type="project" value="InterPro"/>
</dbReference>
<proteinExistence type="inferred from homology"/>
<dbReference type="AlphaFoldDB" id="A0A6G0XCV5"/>
<feature type="domain" description="Globin" evidence="2">
    <location>
        <begin position="41"/>
        <end position="188"/>
    </location>
</feature>
<dbReference type="GO" id="GO:0071500">
    <property type="term" value="P:cellular response to nitrosative stress"/>
    <property type="evidence" value="ECO:0007669"/>
    <property type="project" value="TreeGrafter"/>
</dbReference>
<evidence type="ECO:0000259" key="2">
    <source>
        <dbReference type="PROSITE" id="PS01033"/>
    </source>
</evidence>
<protein>
    <recommendedName>
        <fullName evidence="2">Globin domain-containing protein</fullName>
    </recommendedName>
</protein>
<name>A0A6G0XCV5_9STRA</name>
<dbReference type="GO" id="GO:0008941">
    <property type="term" value="F:nitric oxide dioxygenase NAD(P)H activity"/>
    <property type="evidence" value="ECO:0007669"/>
    <property type="project" value="TreeGrafter"/>
</dbReference>
<dbReference type="SUPFAM" id="SSF46458">
    <property type="entry name" value="Globin-like"/>
    <property type="match status" value="1"/>
</dbReference>
<comment type="similarity">
    <text evidence="1">Belongs to the globin family.</text>
</comment>
<dbReference type="GO" id="GO:0005344">
    <property type="term" value="F:oxygen carrier activity"/>
    <property type="evidence" value="ECO:0007669"/>
    <property type="project" value="UniProtKB-KW"/>
</dbReference>